<evidence type="ECO:0000256" key="5">
    <source>
        <dbReference type="SAM" id="MobiDB-lite"/>
    </source>
</evidence>
<dbReference type="AlphaFoldDB" id="A0AA40ADN1"/>
<proteinExistence type="inferred from homology"/>
<organism evidence="7 8">
    <name type="scientific">Lasiosphaeria miniovina</name>
    <dbReference type="NCBI Taxonomy" id="1954250"/>
    <lineage>
        <taxon>Eukaryota</taxon>
        <taxon>Fungi</taxon>
        <taxon>Dikarya</taxon>
        <taxon>Ascomycota</taxon>
        <taxon>Pezizomycotina</taxon>
        <taxon>Sordariomycetes</taxon>
        <taxon>Sordariomycetidae</taxon>
        <taxon>Sordariales</taxon>
        <taxon>Lasiosphaeriaceae</taxon>
        <taxon>Lasiosphaeria</taxon>
    </lineage>
</organism>
<dbReference type="GeneID" id="85327380"/>
<keyword evidence="4" id="KW-0408">Iron</keyword>
<dbReference type="RefSeq" id="XP_060295243.1">
    <property type="nucleotide sequence ID" value="XM_060444110.1"/>
</dbReference>
<keyword evidence="2" id="KW-0349">Heme</keyword>
<evidence type="ECO:0000256" key="4">
    <source>
        <dbReference type="ARBA" id="ARBA00023004"/>
    </source>
</evidence>
<evidence type="ECO:0000256" key="1">
    <source>
        <dbReference type="ARBA" id="ARBA00010617"/>
    </source>
</evidence>
<evidence type="ECO:0000256" key="2">
    <source>
        <dbReference type="ARBA" id="ARBA00022617"/>
    </source>
</evidence>
<dbReference type="GO" id="GO:0008395">
    <property type="term" value="F:steroid hydroxylase activity"/>
    <property type="evidence" value="ECO:0007669"/>
    <property type="project" value="TreeGrafter"/>
</dbReference>
<dbReference type="SUPFAM" id="SSF48264">
    <property type="entry name" value="Cytochrome P450"/>
    <property type="match status" value="1"/>
</dbReference>
<dbReference type="Proteomes" id="UP001172101">
    <property type="component" value="Unassembled WGS sequence"/>
</dbReference>
<dbReference type="Gene3D" id="1.10.630.10">
    <property type="entry name" value="Cytochrome P450"/>
    <property type="match status" value="1"/>
</dbReference>
<dbReference type="InterPro" id="IPR001128">
    <property type="entry name" value="Cyt_P450"/>
</dbReference>
<dbReference type="Pfam" id="PF00067">
    <property type="entry name" value="p450"/>
    <property type="match status" value="1"/>
</dbReference>
<sequence length="590" mass="65089">MTSWPGGDGRLAATATATALAVAACLCVLPFIVTLALTSAPFGRRPGTPAQVPYAIPFVRNTFQFAPDVEGFISSMIRRFDGKPFRFFAGADTFYFVPYGEPVLALFRQMRDMTSKPLVTAVLRGQLGVPRQDVAIWARDDSGINVKPLPGSEDIDPAQRIFFLSHQGLHDGLAGTAGLTGMLARFVANYTARLRAAPVVAGESWVGMPDVFEFFKREMFHGTSPALCGENLLRLSPGFADDFWAFDKNMMTYLRRVPRWFAPEAYAARDRAIESVDKWRQHAAETFDEGFADAEFEPAWGARLMRNRADMFRGLGISDRGTAAVDFGLIWAANSNAILSTVWAMVFVHRSPGLARRVRAETEACFDVRTGSFDVAALCSKPLLSSVHMETLRVTVGASTARNALTDNFELDGKWAMERDAIILTINWFGAHDADFWNTGRVLASSGKPEHPVDEFWAERFLEYPGDPASGPIRKPDASIYSAPALDDKPDGTRREKTAEDDKTATLVTTGLQGHYYPFGGGQNICPGRFFAKQSALAALAITMREFDIEFPDADTAWNVQPNKGNFPVGTCHPDRKVPVKLRRRQNKSN</sequence>
<dbReference type="EMBL" id="JAUIRO010000005">
    <property type="protein sequence ID" value="KAK0713921.1"/>
    <property type="molecule type" value="Genomic_DNA"/>
</dbReference>
<keyword evidence="6" id="KW-0472">Membrane</keyword>
<evidence type="ECO:0000256" key="3">
    <source>
        <dbReference type="ARBA" id="ARBA00022723"/>
    </source>
</evidence>
<feature type="compositionally biased region" description="Basic and acidic residues" evidence="5">
    <location>
        <begin position="486"/>
        <end position="501"/>
    </location>
</feature>
<feature type="transmembrane region" description="Helical" evidence="6">
    <location>
        <begin position="12"/>
        <end position="37"/>
    </location>
</feature>
<dbReference type="PANTHER" id="PTHR24304">
    <property type="entry name" value="CYTOCHROME P450 FAMILY 7"/>
    <property type="match status" value="1"/>
</dbReference>
<feature type="region of interest" description="Disordered" evidence="5">
    <location>
        <begin position="473"/>
        <end position="501"/>
    </location>
</feature>
<evidence type="ECO:0000256" key="6">
    <source>
        <dbReference type="SAM" id="Phobius"/>
    </source>
</evidence>
<gene>
    <name evidence="7" type="ORF">B0T26DRAFT_742415</name>
</gene>
<accession>A0AA40ADN1</accession>
<reference evidence="7" key="1">
    <citation type="submission" date="2023-06" db="EMBL/GenBank/DDBJ databases">
        <title>Genome-scale phylogeny and comparative genomics of the fungal order Sordariales.</title>
        <authorList>
            <consortium name="Lawrence Berkeley National Laboratory"/>
            <person name="Hensen N."/>
            <person name="Bonometti L."/>
            <person name="Westerberg I."/>
            <person name="Brannstrom I.O."/>
            <person name="Guillou S."/>
            <person name="Cros-Aarteil S."/>
            <person name="Calhoun S."/>
            <person name="Haridas S."/>
            <person name="Kuo A."/>
            <person name="Mondo S."/>
            <person name="Pangilinan J."/>
            <person name="Riley R."/>
            <person name="LaButti K."/>
            <person name="Andreopoulos B."/>
            <person name="Lipzen A."/>
            <person name="Chen C."/>
            <person name="Yanf M."/>
            <person name="Daum C."/>
            <person name="Ng V."/>
            <person name="Clum A."/>
            <person name="Steindorff A."/>
            <person name="Ohm R."/>
            <person name="Martin F."/>
            <person name="Silar P."/>
            <person name="Natvig D."/>
            <person name="Lalanne C."/>
            <person name="Gautier V."/>
            <person name="Ament-velasquez S.L."/>
            <person name="Kruys A."/>
            <person name="Hutchinson M.I."/>
            <person name="Powell A.J."/>
            <person name="Barry K."/>
            <person name="Miller A.N."/>
            <person name="Grigoriev I.V."/>
            <person name="Debuchy R."/>
            <person name="Gladieux P."/>
            <person name="Thoren M.H."/>
            <person name="Johannesson H."/>
        </authorList>
    </citation>
    <scope>NUCLEOTIDE SEQUENCE</scope>
    <source>
        <strain evidence="7">SMH2392-1A</strain>
    </source>
</reference>
<dbReference type="GO" id="GO:0016705">
    <property type="term" value="F:oxidoreductase activity, acting on paired donors, with incorporation or reduction of molecular oxygen"/>
    <property type="evidence" value="ECO:0007669"/>
    <property type="project" value="InterPro"/>
</dbReference>
<keyword evidence="8" id="KW-1185">Reference proteome</keyword>
<evidence type="ECO:0000313" key="8">
    <source>
        <dbReference type="Proteomes" id="UP001172101"/>
    </source>
</evidence>
<dbReference type="GO" id="GO:0005506">
    <property type="term" value="F:iron ion binding"/>
    <property type="evidence" value="ECO:0007669"/>
    <property type="project" value="InterPro"/>
</dbReference>
<dbReference type="PANTHER" id="PTHR24304:SF2">
    <property type="entry name" value="24-HYDROXYCHOLESTEROL 7-ALPHA-HYDROXYLASE"/>
    <property type="match status" value="1"/>
</dbReference>
<evidence type="ECO:0000313" key="7">
    <source>
        <dbReference type="EMBL" id="KAK0713921.1"/>
    </source>
</evidence>
<dbReference type="InterPro" id="IPR050529">
    <property type="entry name" value="CYP450_sterol_14alpha_dmase"/>
</dbReference>
<keyword evidence="6" id="KW-1133">Transmembrane helix</keyword>
<comment type="similarity">
    <text evidence="1">Belongs to the cytochrome P450 family.</text>
</comment>
<keyword evidence="6" id="KW-0812">Transmembrane</keyword>
<dbReference type="CDD" id="cd11040">
    <property type="entry name" value="CYP7_CYP8-like"/>
    <property type="match status" value="1"/>
</dbReference>
<dbReference type="InterPro" id="IPR036396">
    <property type="entry name" value="Cyt_P450_sf"/>
</dbReference>
<keyword evidence="3" id="KW-0479">Metal-binding</keyword>
<protein>
    <submittedName>
        <fullName evidence="7">Cytochrome P450</fullName>
    </submittedName>
</protein>
<comment type="caution">
    <text evidence="7">The sequence shown here is derived from an EMBL/GenBank/DDBJ whole genome shotgun (WGS) entry which is preliminary data.</text>
</comment>
<dbReference type="GO" id="GO:0020037">
    <property type="term" value="F:heme binding"/>
    <property type="evidence" value="ECO:0007669"/>
    <property type="project" value="InterPro"/>
</dbReference>
<name>A0AA40ADN1_9PEZI</name>